<dbReference type="AlphaFoldDB" id="A0A7J6TNR6"/>
<evidence type="ECO:0000313" key="3">
    <source>
        <dbReference type="Proteomes" id="UP000553632"/>
    </source>
</evidence>
<feature type="compositionally biased region" description="Low complexity" evidence="1">
    <location>
        <begin position="47"/>
        <end position="65"/>
    </location>
</feature>
<comment type="caution">
    <text evidence="2">The sequence shown here is derived from an EMBL/GenBank/DDBJ whole genome shotgun (WGS) entry which is preliminary data.</text>
</comment>
<sequence>MYFCSILSNHYKRRKSDILHRVCEHWLHSDDHYRVVVFRSALGGRASSSSGTTTETTSSTTVTLSIQGAEDEPHNNVHWAEGDLGV</sequence>
<dbReference type="EMBL" id="JABANO010009379">
    <property type="protein sequence ID" value="KAF4746959.1"/>
    <property type="molecule type" value="Genomic_DNA"/>
</dbReference>
<reference evidence="2 3" key="1">
    <citation type="submission" date="2020-04" db="EMBL/GenBank/DDBJ databases">
        <title>Perkinsus olseni comparative genomics.</title>
        <authorList>
            <person name="Bogema D.R."/>
        </authorList>
    </citation>
    <scope>NUCLEOTIDE SEQUENCE [LARGE SCALE GENOMIC DNA]</scope>
    <source>
        <strain evidence="2 3">ATCC PRA-207</strain>
    </source>
</reference>
<keyword evidence="3" id="KW-1185">Reference proteome</keyword>
<name>A0A7J6TNR6_PEROL</name>
<feature type="region of interest" description="Disordered" evidence="1">
    <location>
        <begin position="44"/>
        <end position="67"/>
    </location>
</feature>
<proteinExistence type="predicted"/>
<accession>A0A7J6TNR6</accession>
<evidence type="ECO:0000313" key="2">
    <source>
        <dbReference type="EMBL" id="KAF4746959.1"/>
    </source>
</evidence>
<dbReference type="Proteomes" id="UP000553632">
    <property type="component" value="Unassembled WGS sequence"/>
</dbReference>
<gene>
    <name evidence="2" type="ORF">FOZ63_026980</name>
</gene>
<protein>
    <submittedName>
        <fullName evidence="2">Uncharacterized protein</fullName>
    </submittedName>
</protein>
<evidence type="ECO:0000256" key="1">
    <source>
        <dbReference type="SAM" id="MobiDB-lite"/>
    </source>
</evidence>
<organism evidence="2 3">
    <name type="scientific">Perkinsus olseni</name>
    <name type="common">Perkinsus atlanticus</name>
    <dbReference type="NCBI Taxonomy" id="32597"/>
    <lineage>
        <taxon>Eukaryota</taxon>
        <taxon>Sar</taxon>
        <taxon>Alveolata</taxon>
        <taxon>Perkinsozoa</taxon>
        <taxon>Perkinsea</taxon>
        <taxon>Perkinsida</taxon>
        <taxon>Perkinsidae</taxon>
        <taxon>Perkinsus</taxon>
    </lineage>
</organism>